<dbReference type="PANTHER" id="PTHR43301:SF3">
    <property type="entry name" value="ARABINAN ENDO-1,5-ALPHA-L-ARABINOSIDASE A-RELATED"/>
    <property type="match status" value="1"/>
</dbReference>
<dbReference type="InterPro" id="IPR023296">
    <property type="entry name" value="Glyco_hydro_beta-prop_sf"/>
</dbReference>
<dbReference type="CDD" id="cd08983">
    <property type="entry name" value="GH43_Bt3655-like"/>
    <property type="match status" value="1"/>
</dbReference>
<name>A0ABQ1TUE6_9BACT</name>
<dbReference type="Proteomes" id="UP000632273">
    <property type="component" value="Unassembled WGS sequence"/>
</dbReference>
<evidence type="ECO:0000259" key="1">
    <source>
        <dbReference type="Pfam" id="PF22847"/>
    </source>
</evidence>
<reference evidence="3" key="1">
    <citation type="journal article" date="2019" name="Int. J. Syst. Evol. Microbiol.">
        <title>The Global Catalogue of Microorganisms (GCM) 10K type strain sequencing project: providing services to taxonomists for standard genome sequencing and annotation.</title>
        <authorList>
            <consortium name="The Broad Institute Genomics Platform"/>
            <consortium name="The Broad Institute Genome Sequencing Center for Infectious Disease"/>
            <person name="Wu L."/>
            <person name="Ma J."/>
        </authorList>
    </citation>
    <scope>NUCLEOTIDE SEQUENCE [LARGE SCALE GENOMIC DNA]</scope>
    <source>
        <strain evidence="3">CGMCC 1.15197</strain>
    </source>
</reference>
<dbReference type="Gene3D" id="2.115.10.20">
    <property type="entry name" value="Glycosyl hydrolase domain, family 43"/>
    <property type="match status" value="1"/>
</dbReference>
<feature type="domain" description="Arabinosidase BT-3657-like N-terminal" evidence="1">
    <location>
        <begin position="53"/>
        <end position="154"/>
    </location>
</feature>
<dbReference type="SUPFAM" id="SSF75005">
    <property type="entry name" value="Arabinanase/levansucrase/invertase"/>
    <property type="match status" value="1"/>
</dbReference>
<organism evidence="2 3">
    <name type="scientific">Hymenobacter cavernae</name>
    <dbReference type="NCBI Taxonomy" id="2044852"/>
    <lineage>
        <taxon>Bacteria</taxon>
        <taxon>Pseudomonadati</taxon>
        <taxon>Bacteroidota</taxon>
        <taxon>Cytophagia</taxon>
        <taxon>Cytophagales</taxon>
        <taxon>Hymenobacteraceae</taxon>
        <taxon>Hymenobacter</taxon>
    </lineage>
</organism>
<dbReference type="InterPro" id="IPR055133">
    <property type="entry name" value="BT_3657-like_N"/>
</dbReference>
<keyword evidence="3" id="KW-1185">Reference proteome</keyword>
<accession>A0ABQ1TUE6</accession>
<comment type="caution">
    <text evidence="2">The sequence shown here is derived from an EMBL/GenBank/DDBJ whole genome shotgun (WGS) entry which is preliminary data.</text>
</comment>
<proteinExistence type="predicted"/>
<sequence length="341" mass="38719">MHPPAAVFTFRPGSVLTPFDYCYMLTNLRQTLCAGALLFSSYVSLAQQPLKKNEVLLFAYFKGNGEDGLHLASSPDGYKWTPLHNDSTFLRPTVANDKLMRDPCIIRGVDGQFHMVWTVSWKDKGIGYASSKDLIHWSEQQFLPVMAKEEGTRNTWAPEITYDPASKQYMIYWASTITGRFPETQTSADASYNHRLYYVTTKDFKTYSETKLLYNPGFNSIDATIVPDGKRYVMFLKDETREPAQKNLRVAIGNQLTGPYELAATPITGKYWAEGPTAVNLGAKWLVYFDKYTLHKYGAIQSTDLKNWTDVSDQVHFPAGARHGTVLRITKKELDKLNKNM</sequence>
<dbReference type="Pfam" id="PF22847">
    <property type="entry name" value="BT_3657-like_N"/>
    <property type="match status" value="1"/>
</dbReference>
<dbReference type="InterPro" id="IPR050727">
    <property type="entry name" value="GH43_arabinanases"/>
</dbReference>
<dbReference type="PANTHER" id="PTHR43301">
    <property type="entry name" value="ARABINAN ENDO-1,5-ALPHA-L-ARABINOSIDASE"/>
    <property type="match status" value="1"/>
</dbReference>
<evidence type="ECO:0000313" key="3">
    <source>
        <dbReference type="Proteomes" id="UP000632273"/>
    </source>
</evidence>
<protein>
    <recommendedName>
        <fullName evidence="1">Arabinosidase BT-3657-like N-terminal domain-containing protein</fullName>
    </recommendedName>
</protein>
<evidence type="ECO:0000313" key="2">
    <source>
        <dbReference type="EMBL" id="GGF01860.1"/>
    </source>
</evidence>
<dbReference type="EMBL" id="BMHT01000002">
    <property type="protein sequence ID" value="GGF01860.1"/>
    <property type="molecule type" value="Genomic_DNA"/>
</dbReference>
<gene>
    <name evidence="2" type="ORF">GCM10011383_10950</name>
</gene>